<feature type="domain" description="C2H2-type" evidence="6">
    <location>
        <begin position="341"/>
        <end position="368"/>
    </location>
</feature>
<dbReference type="InterPro" id="IPR036236">
    <property type="entry name" value="Znf_C2H2_sf"/>
</dbReference>
<name>A0ABR4NB08_9FUNG</name>
<evidence type="ECO:0000313" key="7">
    <source>
        <dbReference type="EMBL" id="KAL2916708.1"/>
    </source>
</evidence>
<feature type="region of interest" description="Disordered" evidence="5">
    <location>
        <begin position="454"/>
        <end position="475"/>
    </location>
</feature>
<dbReference type="EMBL" id="JADGIZ020000015">
    <property type="protein sequence ID" value="KAL2916708.1"/>
    <property type="molecule type" value="Genomic_DNA"/>
</dbReference>
<sequence length="475" mass="51540">MRAAAAVLVHDRALTDAGLTSPVALAIADAPEVRVVAQLPAVPAGCYVPCYTLRFDPTADNLEDLALSASPLASGLDLLLLLASSGETLSSANSLSNSSRFVLGESYAALRGASWMELHGPPFAVAGPAADVMVQIEAPADQNRPRTGLFIASVRLMPVEPAKPESPASPAYDPHAFADVKQEHYAPALSDASPTMPYADRDSIHEFRQLARGIKHEANLVGAVEFNKTPSHRSLLSRSSARSDYDGHSSDSATAHTDLRLPHDDDDDDDADQDQHHMLDDMDAIDDDDDEDDDDCSVSSSTGLKRKIYHCPDPNCDRVFSRPFNLKAHVIIHNPVRDRVHKCPSCPSSFCRSQDLLRHMQIHNRTVTFACPGCLKDFSRKDALRRHQRSSRNCPISIDKRNGKSSPAASTTIIRQIQDPQSPTSSLADGAELVFRNGRRRRVGRVVPRTVKPLASPVSDTESLPANTDVPATAM</sequence>
<dbReference type="PROSITE" id="PS00028">
    <property type="entry name" value="ZINC_FINGER_C2H2_1"/>
    <property type="match status" value="2"/>
</dbReference>
<dbReference type="PANTHER" id="PTHR23235">
    <property type="entry name" value="KRUEPPEL-LIKE TRANSCRIPTION FACTOR"/>
    <property type="match status" value="1"/>
</dbReference>
<dbReference type="PROSITE" id="PS50157">
    <property type="entry name" value="ZINC_FINGER_C2H2_2"/>
    <property type="match status" value="3"/>
</dbReference>
<comment type="caution">
    <text evidence="7">The sequence shown here is derived from an EMBL/GenBank/DDBJ whole genome shotgun (WGS) entry which is preliminary data.</text>
</comment>
<feature type="domain" description="C2H2-type" evidence="6">
    <location>
        <begin position="369"/>
        <end position="389"/>
    </location>
</feature>
<protein>
    <recommendedName>
        <fullName evidence="6">C2H2-type domain-containing protein</fullName>
    </recommendedName>
</protein>
<evidence type="ECO:0000259" key="6">
    <source>
        <dbReference type="PROSITE" id="PS50157"/>
    </source>
</evidence>
<proteinExistence type="predicted"/>
<feature type="domain" description="C2H2-type" evidence="6">
    <location>
        <begin position="309"/>
        <end position="338"/>
    </location>
</feature>
<keyword evidence="8" id="KW-1185">Reference proteome</keyword>
<reference evidence="7 8" key="1">
    <citation type="submission" date="2023-09" db="EMBL/GenBank/DDBJ databases">
        <title>Pangenome analysis of Batrachochytrium dendrobatidis and related Chytrids.</title>
        <authorList>
            <person name="Yacoub M.N."/>
            <person name="Stajich J.E."/>
            <person name="James T.Y."/>
        </authorList>
    </citation>
    <scope>NUCLEOTIDE SEQUENCE [LARGE SCALE GENOMIC DNA]</scope>
    <source>
        <strain evidence="7 8">JEL0888</strain>
    </source>
</reference>
<dbReference type="SUPFAM" id="SSF57667">
    <property type="entry name" value="beta-beta-alpha zinc fingers"/>
    <property type="match status" value="2"/>
</dbReference>
<dbReference type="Gene3D" id="3.30.160.60">
    <property type="entry name" value="Classic Zinc Finger"/>
    <property type="match status" value="2"/>
</dbReference>
<evidence type="ECO:0000256" key="5">
    <source>
        <dbReference type="SAM" id="MobiDB-lite"/>
    </source>
</evidence>
<feature type="region of interest" description="Disordered" evidence="5">
    <location>
        <begin position="231"/>
        <end position="275"/>
    </location>
</feature>
<gene>
    <name evidence="7" type="ORF">HK105_203824</name>
</gene>
<dbReference type="Proteomes" id="UP001527925">
    <property type="component" value="Unassembled WGS sequence"/>
</dbReference>
<evidence type="ECO:0000313" key="8">
    <source>
        <dbReference type="Proteomes" id="UP001527925"/>
    </source>
</evidence>
<dbReference type="InterPro" id="IPR013087">
    <property type="entry name" value="Znf_C2H2_type"/>
</dbReference>
<evidence type="ECO:0000256" key="4">
    <source>
        <dbReference type="PROSITE-ProRule" id="PRU00042"/>
    </source>
</evidence>
<keyword evidence="3" id="KW-0862">Zinc</keyword>
<feature type="region of interest" description="Disordered" evidence="5">
    <location>
        <begin position="389"/>
        <end position="409"/>
    </location>
</feature>
<dbReference type="SMART" id="SM00355">
    <property type="entry name" value="ZnF_C2H2"/>
    <property type="match status" value="3"/>
</dbReference>
<evidence type="ECO:0000256" key="2">
    <source>
        <dbReference type="ARBA" id="ARBA00022771"/>
    </source>
</evidence>
<dbReference type="Pfam" id="PF00096">
    <property type="entry name" value="zf-C2H2"/>
    <property type="match status" value="3"/>
</dbReference>
<evidence type="ECO:0000256" key="1">
    <source>
        <dbReference type="ARBA" id="ARBA00022723"/>
    </source>
</evidence>
<accession>A0ABR4NB08</accession>
<keyword evidence="1" id="KW-0479">Metal-binding</keyword>
<dbReference type="PANTHER" id="PTHR23235:SF120">
    <property type="entry name" value="KRUPPEL-LIKE FACTOR 15"/>
    <property type="match status" value="1"/>
</dbReference>
<keyword evidence="2 4" id="KW-0863">Zinc-finger</keyword>
<evidence type="ECO:0000256" key="3">
    <source>
        <dbReference type="ARBA" id="ARBA00022833"/>
    </source>
</evidence>
<organism evidence="7 8">
    <name type="scientific">Polyrhizophydium stewartii</name>
    <dbReference type="NCBI Taxonomy" id="2732419"/>
    <lineage>
        <taxon>Eukaryota</taxon>
        <taxon>Fungi</taxon>
        <taxon>Fungi incertae sedis</taxon>
        <taxon>Chytridiomycota</taxon>
        <taxon>Chytridiomycota incertae sedis</taxon>
        <taxon>Chytridiomycetes</taxon>
        <taxon>Rhizophydiales</taxon>
        <taxon>Rhizophydiales incertae sedis</taxon>
        <taxon>Polyrhizophydium</taxon>
    </lineage>
</organism>